<evidence type="ECO:0000256" key="5">
    <source>
        <dbReference type="ARBA" id="ARBA00022676"/>
    </source>
</evidence>
<evidence type="ECO:0000256" key="2">
    <source>
        <dbReference type="ARBA" id="ARBA00004752"/>
    </source>
</evidence>
<feature type="transmembrane region" description="Helical" evidence="22">
    <location>
        <begin position="141"/>
        <end position="157"/>
    </location>
</feature>
<dbReference type="GO" id="GO:0005886">
    <property type="term" value="C:plasma membrane"/>
    <property type="evidence" value="ECO:0007669"/>
    <property type="project" value="UniProtKB-SubCell"/>
</dbReference>
<organism evidence="23 24">
    <name type="scientific">Kingella denitrificans ATCC 33394</name>
    <dbReference type="NCBI Taxonomy" id="888741"/>
    <lineage>
        <taxon>Bacteria</taxon>
        <taxon>Pseudomonadati</taxon>
        <taxon>Pseudomonadota</taxon>
        <taxon>Betaproteobacteria</taxon>
        <taxon>Neisseriales</taxon>
        <taxon>Neisseriaceae</taxon>
        <taxon>Kingella</taxon>
    </lineage>
</organism>
<keyword evidence="10 22" id="KW-1133">Transmembrane helix</keyword>
<dbReference type="PANTHER" id="PTHR30474">
    <property type="entry name" value="CELL CYCLE PROTEIN"/>
    <property type="match status" value="1"/>
</dbReference>
<reference evidence="23 24" key="1">
    <citation type="submission" date="2011-01" db="EMBL/GenBank/DDBJ databases">
        <authorList>
            <person name="Muzny D."/>
            <person name="Qin X."/>
            <person name="Deng J."/>
            <person name="Jiang H."/>
            <person name="Liu Y."/>
            <person name="Qu J."/>
            <person name="Song X.-Z."/>
            <person name="Zhang L."/>
            <person name="Thornton R."/>
            <person name="Coyle M."/>
            <person name="Francisco L."/>
            <person name="Jackson L."/>
            <person name="Javaid M."/>
            <person name="Korchina V."/>
            <person name="Kovar C."/>
            <person name="Mata R."/>
            <person name="Mathew T."/>
            <person name="Ngo R."/>
            <person name="Nguyen L."/>
            <person name="Nguyen N."/>
            <person name="Okwuonu G."/>
            <person name="Ongeri F."/>
            <person name="Pham C."/>
            <person name="Simmons D."/>
            <person name="Wilczek-Boney K."/>
            <person name="Hale W."/>
            <person name="Jakkamsetti A."/>
            <person name="Pham P."/>
            <person name="Ruth R."/>
            <person name="San Lucas F."/>
            <person name="Warren J."/>
            <person name="Zhang J."/>
            <person name="Zhao Z."/>
            <person name="Zhou C."/>
            <person name="Zhu D."/>
            <person name="Lee S."/>
            <person name="Bess C."/>
            <person name="Blankenburg K."/>
            <person name="Forbes L."/>
            <person name="Fu Q."/>
            <person name="Gubbala S."/>
            <person name="Hirani K."/>
            <person name="Jayaseelan J.C."/>
            <person name="Lara F."/>
            <person name="Munidasa M."/>
            <person name="Palculict T."/>
            <person name="Patil S."/>
            <person name="Pu L.-L."/>
            <person name="Saada N."/>
            <person name="Tang L."/>
            <person name="Weissenberger G."/>
            <person name="Zhu Y."/>
            <person name="Hemphill L."/>
            <person name="Shang Y."/>
            <person name="Youmans B."/>
            <person name="Ayvaz T."/>
            <person name="Ross M."/>
            <person name="Santibanez J."/>
            <person name="Aqrawi P."/>
            <person name="Gross S."/>
            <person name="Joshi V."/>
            <person name="Fowler G."/>
            <person name="Nazareth L."/>
            <person name="Reid J."/>
            <person name="Worley K."/>
            <person name="Petrosino J."/>
            <person name="Highlander S."/>
            <person name="Gibbs R."/>
        </authorList>
    </citation>
    <scope>NUCLEOTIDE SEQUENCE [LARGE SCALE GENOMIC DNA]</scope>
    <source>
        <strain evidence="23 24">ATCC 33394</strain>
    </source>
</reference>
<dbReference type="AlphaFoldDB" id="F0EVY0"/>
<evidence type="ECO:0000256" key="16">
    <source>
        <dbReference type="ARBA" id="ARBA00038053"/>
    </source>
</evidence>
<evidence type="ECO:0000256" key="6">
    <source>
        <dbReference type="ARBA" id="ARBA00022679"/>
    </source>
</evidence>
<dbReference type="Pfam" id="PF01098">
    <property type="entry name" value="FTSW_RODA_SPOVE"/>
    <property type="match status" value="1"/>
</dbReference>
<keyword evidence="24" id="KW-1185">Reference proteome</keyword>
<sequence length="428" mass="48278">MKQISRKITHWQQNLPHHLESTLFDRNLLRRGDAYDKPLLWVLLCLLCFGLVMVYSASGVQAGLYHFDNRASFLIKQTQFALIGGAACYLLMRVPLWRWQRWDKYLFYIALISLFAVLFVGEQVNGARRWLPTPFGFKVQASEIFKLVTIIYMANFFRRKIDILHDFKRVIMVGIPVTLGAMLIYFTRDLGSAVVVFSIFLALLFLANMPKSWFFSAIGIAVLVGVVAIWGNEYRLRRVEVMWQPWNDPTGTGYQGLGSLLSLQRGGLFGEGLGNAVIKRGFLPEAHTDFILAVIGEELGLVTVAALVLLYVWIIWRAFSIGKLARDLELYFNSFMAVGIGVWIAVQTFINVGVNISLLPNKGLTLPLISYGGSSLVIMMIALLLLLRVDYENRRVLLGHSVTDPKQPAPRPQPQTDTAESEDISDKA</sequence>
<accession>F0EVY0</accession>
<evidence type="ECO:0000256" key="13">
    <source>
        <dbReference type="ARBA" id="ARBA00023316"/>
    </source>
</evidence>
<keyword evidence="6" id="KW-0808">Transferase</keyword>
<evidence type="ECO:0000256" key="15">
    <source>
        <dbReference type="ARBA" id="ARBA00033270"/>
    </source>
</evidence>
<feature type="region of interest" description="Disordered" evidence="21">
    <location>
        <begin position="401"/>
        <end position="428"/>
    </location>
</feature>
<evidence type="ECO:0000256" key="12">
    <source>
        <dbReference type="ARBA" id="ARBA00023306"/>
    </source>
</evidence>
<dbReference type="HOGENOM" id="CLU_029243_1_1_4"/>
<dbReference type="GO" id="GO:0015648">
    <property type="term" value="F:lipid-linked peptidoglycan transporter activity"/>
    <property type="evidence" value="ECO:0007669"/>
    <property type="project" value="TreeGrafter"/>
</dbReference>
<evidence type="ECO:0000256" key="8">
    <source>
        <dbReference type="ARBA" id="ARBA00022960"/>
    </source>
</evidence>
<evidence type="ECO:0000256" key="17">
    <source>
        <dbReference type="ARBA" id="ARBA00041185"/>
    </source>
</evidence>
<keyword evidence="4 23" id="KW-0132">Cell division</keyword>
<evidence type="ECO:0000256" key="9">
    <source>
        <dbReference type="ARBA" id="ARBA00022984"/>
    </source>
</evidence>
<comment type="subcellular location">
    <subcellularLocation>
        <location evidence="1">Cell membrane</location>
        <topology evidence="1">Multi-pass membrane protein</topology>
    </subcellularLocation>
</comment>
<keyword evidence="12" id="KW-0131">Cell cycle</keyword>
<keyword evidence="11 22" id="KW-0472">Membrane</keyword>
<keyword evidence="8" id="KW-0133">Cell shape</keyword>
<feature type="transmembrane region" description="Helical" evidence="22">
    <location>
        <begin position="192"/>
        <end position="208"/>
    </location>
</feature>
<gene>
    <name evidence="23" type="primary">ftsW</name>
    <name evidence="23" type="ORF">HMPREF9098_0014</name>
</gene>
<comment type="pathway">
    <text evidence="2">Cell wall biogenesis; peptidoglycan biosynthesis.</text>
</comment>
<evidence type="ECO:0000256" key="4">
    <source>
        <dbReference type="ARBA" id="ARBA00022618"/>
    </source>
</evidence>
<dbReference type="RefSeq" id="WP_003780768.1">
    <property type="nucleotide sequence ID" value="NZ_GL870929.1"/>
</dbReference>
<keyword evidence="7 22" id="KW-0812">Transmembrane</keyword>
<evidence type="ECO:0000256" key="18">
    <source>
        <dbReference type="ARBA" id="ARBA00041418"/>
    </source>
</evidence>
<comment type="catalytic activity">
    <reaction evidence="20">
        <text>[GlcNAc-(1-&gt;4)-Mur2Ac(oyl-L-Ala-gamma-D-Glu-L-Lys-D-Ala-D-Ala)](n)-di-trans,octa-cis-undecaprenyl diphosphate + beta-D-GlcNAc-(1-&gt;4)-Mur2Ac(oyl-L-Ala-gamma-D-Glu-L-Lys-D-Ala-D-Ala)-di-trans,octa-cis-undecaprenyl diphosphate = [GlcNAc-(1-&gt;4)-Mur2Ac(oyl-L-Ala-gamma-D-Glu-L-Lys-D-Ala-D-Ala)](n+1)-di-trans,octa-cis-undecaprenyl diphosphate + di-trans,octa-cis-undecaprenyl diphosphate + H(+)</text>
        <dbReference type="Rhea" id="RHEA:23708"/>
        <dbReference type="Rhea" id="RHEA-COMP:9602"/>
        <dbReference type="Rhea" id="RHEA-COMP:9603"/>
        <dbReference type="ChEBI" id="CHEBI:15378"/>
        <dbReference type="ChEBI" id="CHEBI:58405"/>
        <dbReference type="ChEBI" id="CHEBI:60033"/>
        <dbReference type="ChEBI" id="CHEBI:78435"/>
        <dbReference type="EC" id="2.4.99.28"/>
    </reaction>
</comment>
<evidence type="ECO:0000256" key="22">
    <source>
        <dbReference type="SAM" id="Phobius"/>
    </source>
</evidence>
<comment type="caution">
    <text evidence="23">The sequence shown here is derived from an EMBL/GenBank/DDBJ whole genome shotgun (WGS) entry which is preliminary data.</text>
</comment>
<evidence type="ECO:0000313" key="23">
    <source>
        <dbReference type="EMBL" id="EGC18565.1"/>
    </source>
</evidence>
<feature type="transmembrane region" description="Helical" evidence="22">
    <location>
        <begin position="169"/>
        <end position="186"/>
    </location>
</feature>
<evidence type="ECO:0000313" key="24">
    <source>
        <dbReference type="Proteomes" id="UP000004088"/>
    </source>
</evidence>
<feature type="transmembrane region" description="Helical" evidence="22">
    <location>
        <begin position="328"/>
        <end position="346"/>
    </location>
</feature>
<comment type="similarity">
    <text evidence="16">Belongs to the SEDS family. FtsW subfamily.</text>
</comment>
<dbReference type="STRING" id="888741.HMPREF9098_0014"/>
<dbReference type="NCBIfam" id="TIGR02614">
    <property type="entry name" value="ftsW"/>
    <property type="match status" value="1"/>
</dbReference>
<feature type="transmembrane region" description="Helical" evidence="22">
    <location>
        <begin position="78"/>
        <end position="96"/>
    </location>
</feature>
<feature type="compositionally biased region" description="Acidic residues" evidence="21">
    <location>
        <begin position="419"/>
        <end position="428"/>
    </location>
</feature>
<feature type="transmembrane region" description="Helical" evidence="22">
    <location>
        <begin position="39"/>
        <end position="58"/>
    </location>
</feature>
<evidence type="ECO:0000256" key="3">
    <source>
        <dbReference type="ARBA" id="ARBA00022475"/>
    </source>
</evidence>
<keyword evidence="5" id="KW-0328">Glycosyltransferase</keyword>
<keyword evidence="13" id="KW-0961">Cell wall biogenesis/degradation</keyword>
<dbReference type="EC" id="2.4.99.28" evidence="19"/>
<dbReference type="InterPro" id="IPR013437">
    <property type="entry name" value="FtsW"/>
</dbReference>
<protein>
    <recommendedName>
        <fullName evidence="17">Probable peptidoglycan glycosyltransferase FtsW</fullName>
        <ecNumber evidence="19">2.4.99.28</ecNumber>
    </recommendedName>
    <alternativeName>
        <fullName evidence="18">Cell division protein FtsW</fullName>
    </alternativeName>
    <alternativeName>
        <fullName evidence="15">Cell wall polymerase</fullName>
    </alternativeName>
    <alternativeName>
        <fullName evidence="14">Peptidoglycan polymerase</fullName>
    </alternativeName>
</protein>
<keyword evidence="3" id="KW-1003">Cell membrane</keyword>
<evidence type="ECO:0000256" key="19">
    <source>
        <dbReference type="ARBA" id="ARBA00044770"/>
    </source>
</evidence>
<dbReference type="GO" id="GO:0051301">
    <property type="term" value="P:cell division"/>
    <property type="evidence" value="ECO:0007669"/>
    <property type="project" value="UniProtKB-KW"/>
</dbReference>
<feature type="transmembrane region" description="Helical" evidence="22">
    <location>
        <begin position="105"/>
        <end position="121"/>
    </location>
</feature>
<proteinExistence type="inferred from homology"/>
<evidence type="ECO:0000256" key="1">
    <source>
        <dbReference type="ARBA" id="ARBA00004651"/>
    </source>
</evidence>
<dbReference type="GO" id="GO:0008360">
    <property type="term" value="P:regulation of cell shape"/>
    <property type="evidence" value="ECO:0007669"/>
    <property type="project" value="UniProtKB-KW"/>
</dbReference>
<feature type="transmembrane region" description="Helical" evidence="22">
    <location>
        <begin position="213"/>
        <end position="231"/>
    </location>
</feature>
<feature type="transmembrane region" description="Helical" evidence="22">
    <location>
        <begin position="290"/>
        <end position="316"/>
    </location>
</feature>
<dbReference type="InterPro" id="IPR001182">
    <property type="entry name" value="FtsW/RodA"/>
</dbReference>
<name>F0EVY0_9NEIS</name>
<evidence type="ECO:0000256" key="20">
    <source>
        <dbReference type="ARBA" id="ARBA00049902"/>
    </source>
</evidence>
<keyword evidence="9" id="KW-0573">Peptidoglycan synthesis</keyword>
<evidence type="ECO:0000256" key="10">
    <source>
        <dbReference type="ARBA" id="ARBA00022989"/>
    </source>
</evidence>
<dbReference type="EMBL" id="AEWV01000001">
    <property type="protein sequence ID" value="EGC18565.1"/>
    <property type="molecule type" value="Genomic_DNA"/>
</dbReference>
<dbReference type="Proteomes" id="UP000004088">
    <property type="component" value="Unassembled WGS sequence"/>
</dbReference>
<dbReference type="GO" id="GO:0009252">
    <property type="term" value="P:peptidoglycan biosynthetic process"/>
    <property type="evidence" value="ECO:0007669"/>
    <property type="project" value="UniProtKB-KW"/>
</dbReference>
<dbReference type="GO" id="GO:0008955">
    <property type="term" value="F:peptidoglycan glycosyltransferase activity"/>
    <property type="evidence" value="ECO:0007669"/>
    <property type="project" value="UniProtKB-EC"/>
</dbReference>
<dbReference type="GO" id="GO:0071555">
    <property type="term" value="P:cell wall organization"/>
    <property type="evidence" value="ECO:0007669"/>
    <property type="project" value="UniProtKB-KW"/>
</dbReference>
<dbReference type="GO" id="GO:0032153">
    <property type="term" value="C:cell division site"/>
    <property type="evidence" value="ECO:0007669"/>
    <property type="project" value="TreeGrafter"/>
</dbReference>
<evidence type="ECO:0000256" key="21">
    <source>
        <dbReference type="SAM" id="MobiDB-lite"/>
    </source>
</evidence>
<dbReference type="PANTHER" id="PTHR30474:SF2">
    <property type="entry name" value="PEPTIDOGLYCAN GLYCOSYLTRANSFERASE FTSW-RELATED"/>
    <property type="match status" value="1"/>
</dbReference>
<feature type="transmembrane region" description="Helical" evidence="22">
    <location>
        <begin position="366"/>
        <end position="387"/>
    </location>
</feature>
<evidence type="ECO:0000256" key="7">
    <source>
        <dbReference type="ARBA" id="ARBA00022692"/>
    </source>
</evidence>
<evidence type="ECO:0000256" key="14">
    <source>
        <dbReference type="ARBA" id="ARBA00032370"/>
    </source>
</evidence>
<evidence type="ECO:0000256" key="11">
    <source>
        <dbReference type="ARBA" id="ARBA00023136"/>
    </source>
</evidence>